<evidence type="ECO:0000313" key="3">
    <source>
        <dbReference type="Proteomes" id="UP000299102"/>
    </source>
</evidence>
<accession>A0A4C1SZ14</accession>
<proteinExistence type="predicted"/>
<gene>
    <name evidence="2" type="ORF">EVAR_92097_1</name>
</gene>
<feature type="compositionally biased region" description="Basic and acidic residues" evidence="1">
    <location>
        <begin position="8"/>
        <end position="19"/>
    </location>
</feature>
<name>A0A4C1SZ14_EUMVA</name>
<protein>
    <submittedName>
        <fullName evidence="2">Uncharacterized protein</fullName>
    </submittedName>
</protein>
<evidence type="ECO:0000256" key="1">
    <source>
        <dbReference type="SAM" id="MobiDB-lite"/>
    </source>
</evidence>
<dbReference type="AlphaFoldDB" id="A0A4C1SZ14"/>
<comment type="caution">
    <text evidence="2">The sequence shown here is derived from an EMBL/GenBank/DDBJ whole genome shotgun (WGS) entry which is preliminary data.</text>
</comment>
<feature type="region of interest" description="Disordered" evidence="1">
    <location>
        <begin position="1"/>
        <end position="23"/>
    </location>
</feature>
<dbReference type="EMBL" id="BGZK01000025">
    <property type="protein sequence ID" value="GBP07206.1"/>
    <property type="molecule type" value="Genomic_DNA"/>
</dbReference>
<organism evidence="2 3">
    <name type="scientific">Eumeta variegata</name>
    <name type="common">Bagworm moth</name>
    <name type="synonym">Eumeta japonica</name>
    <dbReference type="NCBI Taxonomy" id="151549"/>
    <lineage>
        <taxon>Eukaryota</taxon>
        <taxon>Metazoa</taxon>
        <taxon>Ecdysozoa</taxon>
        <taxon>Arthropoda</taxon>
        <taxon>Hexapoda</taxon>
        <taxon>Insecta</taxon>
        <taxon>Pterygota</taxon>
        <taxon>Neoptera</taxon>
        <taxon>Endopterygota</taxon>
        <taxon>Lepidoptera</taxon>
        <taxon>Glossata</taxon>
        <taxon>Ditrysia</taxon>
        <taxon>Tineoidea</taxon>
        <taxon>Psychidae</taxon>
        <taxon>Oiketicinae</taxon>
        <taxon>Eumeta</taxon>
    </lineage>
</organism>
<dbReference type="Proteomes" id="UP000299102">
    <property type="component" value="Unassembled WGS sequence"/>
</dbReference>
<reference evidence="2 3" key="1">
    <citation type="journal article" date="2019" name="Commun. Biol.">
        <title>The bagworm genome reveals a unique fibroin gene that provides high tensile strength.</title>
        <authorList>
            <person name="Kono N."/>
            <person name="Nakamura H."/>
            <person name="Ohtoshi R."/>
            <person name="Tomita M."/>
            <person name="Numata K."/>
            <person name="Arakawa K."/>
        </authorList>
    </citation>
    <scope>NUCLEOTIDE SEQUENCE [LARGE SCALE GENOMIC DNA]</scope>
</reference>
<keyword evidence="3" id="KW-1185">Reference proteome</keyword>
<sequence length="224" mass="24363">MIALPRGSDWRRRNTEPNKHSRTPNVATIVVAIFANGKGGFVSGRIARVGNLNETDLFAPRSGRRRRRTGDPFATWHSLFSRYETKQIKNGDNYYNSPHLLYNTVELNNLQTRSDNNRIGAASSATRLEWIRTTFAHSSARAAVAGADKALIRNLISYYSLLPAAFPLPESGENSLEPAGAEDRGGSWNRIVPPGGAADVSRMTAGPITNSPVVGGATAARNFI</sequence>
<evidence type="ECO:0000313" key="2">
    <source>
        <dbReference type="EMBL" id="GBP07206.1"/>
    </source>
</evidence>